<dbReference type="STRING" id="1071918.SAMN05421544_1251"/>
<keyword evidence="3" id="KW-1185">Reference proteome</keyword>
<feature type="non-terminal residue" evidence="2">
    <location>
        <position position="715"/>
    </location>
</feature>
<evidence type="ECO:0000259" key="1">
    <source>
        <dbReference type="Pfam" id="PF06605"/>
    </source>
</evidence>
<reference evidence="2 3" key="1">
    <citation type="submission" date="2016-10" db="EMBL/GenBank/DDBJ databases">
        <authorList>
            <person name="de Groot N.N."/>
        </authorList>
    </citation>
    <scope>NUCLEOTIDE SEQUENCE [LARGE SCALE GENOMIC DNA]</scope>
    <source>
        <strain evidence="2 3">DSM 24015</strain>
    </source>
</reference>
<feature type="domain" description="Tail spike" evidence="1">
    <location>
        <begin position="106"/>
        <end position="253"/>
    </location>
</feature>
<dbReference type="EMBL" id="FNAS01000025">
    <property type="protein sequence ID" value="SDE77477.1"/>
    <property type="molecule type" value="Genomic_DNA"/>
</dbReference>
<proteinExistence type="predicted"/>
<evidence type="ECO:0000313" key="3">
    <source>
        <dbReference type="Proteomes" id="UP000198517"/>
    </source>
</evidence>
<dbReference type="AlphaFoldDB" id="A0A1G7FNF2"/>
<organism evidence="2 3">
    <name type="scientific">Riemerella columbipharyngis</name>
    <dbReference type="NCBI Taxonomy" id="1071918"/>
    <lineage>
        <taxon>Bacteria</taxon>
        <taxon>Pseudomonadati</taxon>
        <taxon>Bacteroidota</taxon>
        <taxon>Flavobacteriia</taxon>
        <taxon>Flavobacteriales</taxon>
        <taxon>Weeksellaceae</taxon>
        <taxon>Riemerella</taxon>
    </lineage>
</organism>
<dbReference type="OrthoDB" id="1031347at2"/>
<evidence type="ECO:0000313" key="2">
    <source>
        <dbReference type="EMBL" id="SDE77477.1"/>
    </source>
</evidence>
<gene>
    <name evidence="2" type="ORF">SAMN05421544_1251</name>
</gene>
<dbReference type="Pfam" id="PF06605">
    <property type="entry name" value="Prophage_tail"/>
    <property type="match status" value="1"/>
</dbReference>
<name>A0A1G7FNF2_9FLAO</name>
<dbReference type="RefSeq" id="WP_143017767.1">
    <property type="nucleotide sequence ID" value="NZ_FNAS01000025.1"/>
</dbReference>
<accession>A0A1G7FNF2</accession>
<protein>
    <submittedName>
        <fullName evidence="2">Prophage endopeptidase tail</fullName>
    </submittedName>
</protein>
<dbReference type="Proteomes" id="UP000198517">
    <property type="component" value="Unassembled WGS sequence"/>
</dbReference>
<dbReference type="InterPro" id="IPR010572">
    <property type="entry name" value="Tail_dom"/>
</dbReference>
<sequence length="715" mass="81385">MYSIKRNNGVVANVRAKGNLTEKLFGEETLTMSFTLNRFVLFRIGDSVEVYGKTYYIAQEPVVDKKSTREYAYNLTFNGEKYRLAEVQYFFYDENNELTMPDFSITATARKMIELLVANANRTQSGWSVGNVATEETKTVDFSNYNCLAALTRISDEFGVEFWIDADKSIHLEERKQSSGYTLEYGKSKGLKSLTRNPYAESGLVTRLYAQGSSKNIPKNYRNGQKQLRMPVPYLEKNTDIYGIVERTQTFDDIYPKRVGTVTQVYADNPYRFSDTDLDFDLNSYNEYGTTILQSGVSAKIIFQTGDLAGYTLEVKEYGFDSTTKTFTLLKNKDEKSFEIPSEHFRPKVGDKYIIVDIMMPKSYVDNAEAELKAAAQEYLDKNSKQRFIYNVTPDPLYLKNINFNLRLGHTVRFKDVDFGLDADIRVVSITRNINDAYDVNFEIAEEATITQIVRNYIEKEKAQTAIRKEQKYNAEMARRSWLYAQELKNNVFDNEGYFDTEKIKPLSIETGMLSVGARMQQFSLPNIALSITTDNVHLHNTTGQIVHLTIDPSAPRTWNIAENTTTAFSQKFNFIYIKADKKGENATIIVTEQKIMFDSDPLFYYFLAGSISSLINGVRRIKTSYGYTQITPSEITTGRISSTNGANWIDLKQDEIEINAKVRFTPNSPAIEQVKDSVEDDLGTLAFEDSVEKSMLGNTIIQGGYIKTELINAA</sequence>